<accession>A0A7W4ZSZ3</accession>
<proteinExistence type="predicted"/>
<keyword evidence="6 8" id="KW-0472">Membrane</keyword>
<keyword evidence="3" id="KW-1003">Cell membrane</keyword>
<dbReference type="SUPFAM" id="SSF103473">
    <property type="entry name" value="MFS general substrate transporter"/>
    <property type="match status" value="1"/>
</dbReference>
<dbReference type="InterPro" id="IPR036259">
    <property type="entry name" value="MFS_trans_sf"/>
</dbReference>
<evidence type="ECO:0000256" key="4">
    <source>
        <dbReference type="ARBA" id="ARBA00022692"/>
    </source>
</evidence>
<dbReference type="AlphaFoldDB" id="A0A7W4ZSZ3"/>
<dbReference type="Gene3D" id="1.20.1250.20">
    <property type="entry name" value="MFS general substrate transporter like domains"/>
    <property type="match status" value="1"/>
</dbReference>
<evidence type="ECO:0000256" key="5">
    <source>
        <dbReference type="ARBA" id="ARBA00022989"/>
    </source>
</evidence>
<comment type="subcellular location">
    <subcellularLocation>
        <location evidence="1">Cell membrane</location>
        <topology evidence="1">Multi-pass membrane protein</topology>
    </subcellularLocation>
</comment>
<feature type="transmembrane region" description="Helical" evidence="8">
    <location>
        <begin position="457"/>
        <end position="479"/>
    </location>
</feature>
<evidence type="ECO:0000256" key="7">
    <source>
        <dbReference type="ARBA" id="ARBA00023251"/>
    </source>
</evidence>
<feature type="transmembrane region" description="Helical" evidence="8">
    <location>
        <begin position="36"/>
        <end position="58"/>
    </location>
</feature>
<dbReference type="InterPro" id="IPR005829">
    <property type="entry name" value="Sugar_transporter_CS"/>
</dbReference>
<keyword evidence="4 8" id="KW-0812">Transmembrane</keyword>
<organism evidence="10 11">
    <name type="scientific">Streptomyces violarus</name>
    <dbReference type="NCBI Taxonomy" id="67380"/>
    <lineage>
        <taxon>Bacteria</taxon>
        <taxon>Bacillati</taxon>
        <taxon>Actinomycetota</taxon>
        <taxon>Actinomycetes</taxon>
        <taxon>Kitasatosporales</taxon>
        <taxon>Streptomycetaceae</taxon>
        <taxon>Streptomyces</taxon>
    </lineage>
</organism>
<feature type="transmembrane region" description="Helical" evidence="8">
    <location>
        <begin position="317"/>
        <end position="340"/>
    </location>
</feature>
<evidence type="ECO:0000256" key="2">
    <source>
        <dbReference type="ARBA" id="ARBA00022448"/>
    </source>
</evidence>
<evidence type="ECO:0000256" key="6">
    <source>
        <dbReference type="ARBA" id="ARBA00023136"/>
    </source>
</evidence>
<keyword evidence="11" id="KW-1185">Reference proteome</keyword>
<feature type="transmembrane region" description="Helical" evidence="8">
    <location>
        <begin position="287"/>
        <end position="311"/>
    </location>
</feature>
<evidence type="ECO:0000256" key="1">
    <source>
        <dbReference type="ARBA" id="ARBA00004651"/>
    </source>
</evidence>
<comment type="caution">
    <text evidence="10">The sequence shown here is derived from an EMBL/GenBank/DDBJ whole genome shotgun (WGS) entry which is preliminary data.</text>
</comment>
<dbReference type="GO" id="GO:0046677">
    <property type="term" value="P:response to antibiotic"/>
    <property type="evidence" value="ECO:0007669"/>
    <property type="project" value="UniProtKB-KW"/>
</dbReference>
<dbReference type="PANTHER" id="PTHR42718:SF46">
    <property type="entry name" value="BLR6921 PROTEIN"/>
    <property type="match status" value="1"/>
</dbReference>
<keyword evidence="2" id="KW-0813">Transport</keyword>
<feature type="transmembrane region" description="Helical" evidence="8">
    <location>
        <begin position="158"/>
        <end position="181"/>
    </location>
</feature>
<dbReference type="GO" id="GO:0022857">
    <property type="term" value="F:transmembrane transporter activity"/>
    <property type="evidence" value="ECO:0007669"/>
    <property type="project" value="InterPro"/>
</dbReference>
<feature type="transmembrane region" description="Helical" evidence="8">
    <location>
        <begin position="352"/>
        <end position="368"/>
    </location>
</feature>
<dbReference type="RefSeq" id="WP_184594341.1">
    <property type="nucleotide sequence ID" value="NZ_BMUP01000006.1"/>
</dbReference>
<feature type="transmembrane region" description="Helical" evidence="8">
    <location>
        <begin position="98"/>
        <end position="118"/>
    </location>
</feature>
<feature type="transmembrane region" description="Helical" evidence="8">
    <location>
        <begin position="220"/>
        <end position="238"/>
    </location>
</feature>
<evidence type="ECO:0000313" key="10">
    <source>
        <dbReference type="EMBL" id="MBB3078098.1"/>
    </source>
</evidence>
<gene>
    <name evidence="10" type="ORF">FHS41_004605</name>
</gene>
<dbReference type="InterPro" id="IPR011701">
    <property type="entry name" value="MFS"/>
</dbReference>
<dbReference type="GO" id="GO:0005886">
    <property type="term" value="C:plasma membrane"/>
    <property type="evidence" value="ECO:0007669"/>
    <property type="project" value="UniProtKB-SubCell"/>
</dbReference>
<sequence length="502" mass="51784">MTSDTRSGNQDEEGLKPPATEPAAAIVRNPWATFRVLVLIEFITVLDISVVNMALPSIQRDLGFSATGLVWVVDAFVLAYAGFLLLAGRAADVLGRKWLFLAGVGVFTLASLGCAAATEDWHLVVSRVVQGLGAAIVVPTTLALITDIFPEGPQRNRALGIASSMGSVAAAAGVLVGGLLADIAWQWAFLVNVPIGAVVFVAGFSMVPDVRARSADGIDVLGALTLALGVCALLFVVIRGGAEGWASGASLGGFALTALLLAVFVWRQRTARLPLIPTALLRQRNLVVGNAAIFLVGALMFGVFLLITLYLQHVRGYGPAIAGLMYLPIPVATFVGTQIAPRILRFGPRTSLLLGLVTQFAGLLWWAVAIGEHANPVLDVLAPTVLWSLGVGVSIVSAYVVCTLGVPAESAGAASGLATTSHQVGGAIGLSVLVAVADDRTRSLLDGPEPVSGATALTGGYAWALWGAVGIAAAGALLTRLMTFRTSERTPDGSPNGEGEAA</sequence>
<dbReference type="CDD" id="cd17321">
    <property type="entry name" value="MFS_MMR_MDR_like"/>
    <property type="match status" value="1"/>
</dbReference>
<feature type="transmembrane region" description="Helical" evidence="8">
    <location>
        <begin position="244"/>
        <end position="266"/>
    </location>
</feature>
<protein>
    <submittedName>
        <fullName evidence="10">EmrB/QacA subfamily drug resistance transporter</fullName>
    </submittedName>
</protein>
<dbReference type="PROSITE" id="PS00216">
    <property type="entry name" value="SUGAR_TRANSPORT_1"/>
    <property type="match status" value="1"/>
</dbReference>
<dbReference type="InterPro" id="IPR020846">
    <property type="entry name" value="MFS_dom"/>
</dbReference>
<dbReference type="PROSITE" id="PS50850">
    <property type="entry name" value="MFS"/>
    <property type="match status" value="1"/>
</dbReference>
<evidence type="ECO:0000256" key="3">
    <source>
        <dbReference type="ARBA" id="ARBA00022475"/>
    </source>
</evidence>
<dbReference type="Gene3D" id="1.20.1720.10">
    <property type="entry name" value="Multidrug resistance protein D"/>
    <property type="match status" value="1"/>
</dbReference>
<feature type="transmembrane region" description="Helical" evidence="8">
    <location>
        <begin position="187"/>
        <end position="208"/>
    </location>
</feature>
<evidence type="ECO:0000256" key="8">
    <source>
        <dbReference type="SAM" id="Phobius"/>
    </source>
</evidence>
<name>A0A7W4ZSZ3_9ACTN</name>
<feature type="transmembrane region" description="Helical" evidence="8">
    <location>
        <begin position="414"/>
        <end position="437"/>
    </location>
</feature>
<keyword evidence="5 8" id="KW-1133">Transmembrane helix</keyword>
<feature type="domain" description="Major facilitator superfamily (MFS) profile" evidence="9">
    <location>
        <begin position="33"/>
        <end position="491"/>
    </location>
</feature>
<dbReference type="Pfam" id="PF07690">
    <property type="entry name" value="MFS_1"/>
    <property type="match status" value="1"/>
</dbReference>
<feature type="transmembrane region" description="Helical" evidence="8">
    <location>
        <begin position="124"/>
        <end position="146"/>
    </location>
</feature>
<evidence type="ECO:0000259" key="9">
    <source>
        <dbReference type="PROSITE" id="PS50850"/>
    </source>
</evidence>
<feature type="transmembrane region" description="Helical" evidence="8">
    <location>
        <begin position="380"/>
        <end position="402"/>
    </location>
</feature>
<reference evidence="10 11" key="1">
    <citation type="submission" date="2020-08" db="EMBL/GenBank/DDBJ databases">
        <title>Genomic Encyclopedia of Type Strains, Phase III (KMG-III): the genomes of soil and plant-associated and newly described type strains.</title>
        <authorList>
            <person name="Whitman W."/>
        </authorList>
    </citation>
    <scope>NUCLEOTIDE SEQUENCE [LARGE SCALE GENOMIC DNA]</scope>
    <source>
        <strain evidence="10 11">CECT 3237</strain>
    </source>
</reference>
<feature type="transmembrane region" description="Helical" evidence="8">
    <location>
        <begin position="64"/>
        <end position="86"/>
    </location>
</feature>
<dbReference type="EMBL" id="JACHXE010000004">
    <property type="protein sequence ID" value="MBB3078098.1"/>
    <property type="molecule type" value="Genomic_DNA"/>
</dbReference>
<keyword evidence="7" id="KW-0046">Antibiotic resistance</keyword>
<evidence type="ECO:0000313" key="11">
    <source>
        <dbReference type="Proteomes" id="UP000572907"/>
    </source>
</evidence>
<dbReference type="PANTHER" id="PTHR42718">
    <property type="entry name" value="MAJOR FACILITATOR SUPERFAMILY MULTIDRUG TRANSPORTER MFSC"/>
    <property type="match status" value="1"/>
</dbReference>
<dbReference type="Proteomes" id="UP000572907">
    <property type="component" value="Unassembled WGS sequence"/>
</dbReference>